<dbReference type="EMBL" id="SSWL01000007">
    <property type="protein sequence ID" value="THJ29644.1"/>
    <property type="molecule type" value="Genomic_DNA"/>
</dbReference>
<dbReference type="GO" id="GO:0015074">
    <property type="term" value="P:DNA integration"/>
    <property type="evidence" value="ECO:0007669"/>
    <property type="project" value="InterPro"/>
</dbReference>
<feature type="compositionally biased region" description="Basic and acidic residues" evidence="1">
    <location>
        <begin position="40"/>
        <end position="51"/>
    </location>
</feature>
<dbReference type="AlphaFoldDB" id="A0A4S5BBW4"/>
<accession>A0A4S5BBW4</accession>
<feature type="domain" description="Integrase catalytic" evidence="2">
    <location>
        <begin position="6"/>
        <end position="55"/>
    </location>
</feature>
<feature type="region of interest" description="Disordered" evidence="1">
    <location>
        <begin position="34"/>
        <end position="57"/>
    </location>
</feature>
<evidence type="ECO:0000259" key="2">
    <source>
        <dbReference type="Pfam" id="PF13333"/>
    </source>
</evidence>
<protein>
    <recommendedName>
        <fullName evidence="2">Integrase catalytic domain-containing protein</fullName>
    </recommendedName>
</protein>
<organism evidence="3 4">
    <name type="scientific">Bifidobacterium longum subsp. infantis</name>
    <dbReference type="NCBI Taxonomy" id="1682"/>
    <lineage>
        <taxon>Bacteria</taxon>
        <taxon>Bacillati</taxon>
        <taxon>Actinomycetota</taxon>
        <taxon>Actinomycetes</taxon>
        <taxon>Bifidobacteriales</taxon>
        <taxon>Bifidobacteriaceae</taxon>
        <taxon>Bifidobacterium</taxon>
    </lineage>
</organism>
<evidence type="ECO:0000313" key="3">
    <source>
        <dbReference type="EMBL" id="THJ29644.1"/>
    </source>
</evidence>
<sequence length="57" mass="6602">MRALPLKDGLHRGRTFDSYERFKAGLDAYIAHRATGRRREKPEGHTPEEFRSMSLAD</sequence>
<gene>
    <name evidence="3" type="ORF">E6L38_05870</name>
</gene>
<dbReference type="Pfam" id="PF13333">
    <property type="entry name" value="rve_2"/>
    <property type="match status" value="1"/>
</dbReference>
<evidence type="ECO:0000256" key="1">
    <source>
        <dbReference type="SAM" id="MobiDB-lite"/>
    </source>
</evidence>
<name>A0A4S5BBW4_BIFLI</name>
<evidence type="ECO:0000313" key="4">
    <source>
        <dbReference type="Proteomes" id="UP000306697"/>
    </source>
</evidence>
<proteinExistence type="predicted"/>
<dbReference type="InterPro" id="IPR001584">
    <property type="entry name" value="Integrase_cat-core"/>
</dbReference>
<reference evidence="3 4" key="1">
    <citation type="submission" date="2019-04" db="EMBL/GenBank/DDBJ databases">
        <title>Genome Announcement To Ensure Probiotic Safety of Bifidobacterium longum subsp infantis UBBI-01.</title>
        <authorList>
            <person name="Sulthana A."/>
            <person name="Lakshmi S.G."/>
            <person name="Madempudi R.S."/>
        </authorList>
    </citation>
    <scope>NUCLEOTIDE SEQUENCE [LARGE SCALE GENOMIC DNA]</scope>
    <source>
        <strain evidence="3 4">UBBI-01</strain>
    </source>
</reference>
<dbReference type="Proteomes" id="UP000306697">
    <property type="component" value="Unassembled WGS sequence"/>
</dbReference>
<comment type="caution">
    <text evidence="3">The sequence shown here is derived from an EMBL/GenBank/DDBJ whole genome shotgun (WGS) entry which is preliminary data.</text>
</comment>